<evidence type="ECO:0000313" key="3">
    <source>
        <dbReference type="Proteomes" id="UP000030740"/>
    </source>
</evidence>
<accession>A0A0A6Z5B8</accession>
<gene>
    <name evidence="2" type="ORF">phiKDA1_44</name>
</gene>
<organism evidence="2 3">
    <name type="scientific">Enterobacter phage phiKDA1</name>
    <dbReference type="NCBI Taxonomy" id="1147139"/>
    <lineage>
        <taxon>Viruses</taxon>
        <taxon>Duplodnaviria</taxon>
        <taxon>Heunggongvirae</taxon>
        <taxon>Uroviricota</taxon>
        <taxon>Caudoviricetes</taxon>
        <taxon>Autographivirales</taxon>
        <taxon>Autoscriptoviridae</taxon>
        <taxon>Slopekvirinae</taxon>
        <taxon>Koutsourovirus</taxon>
        <taxon>Koutsourovirus Pec</taxon>
        <taxon>Koutsourovirus KDA1</taxon>
    </lineage>
</organism>
<feature type="domain" description="HNH nuclease" evidence="1">
    <location>
        <begin position="55"/>
        <end position="98"/>
    </location>
</feature>
<dbReference type="Gene3D" id="3.90.75.20">
    <property type="match status" value="1"/>
</dbReference>
<reference evidence="2 3" key="1">
    <citation type="submission" date="2011-12" db="EMBL/GenBank/DDBJ databases">
        <title>Genome of multiresistant Enterobacter cloacae podovirus phiKDA1 - a new EPS depolymerase producing member of phiKMV supergroup.</title>
        <authorList>
            <person name="Dabrowski K."/>
            <person name="Hejnowicz M.S."/>
            <person name="Gajewska J."/>
            <person name="Lobocka M.B."/>
        </authorList>
    </citation>
    <scope>NUCLEOTIDE SEQUENCE [LARGE SCALE GENOMIC DNA]</scope>
</reference>
<dbReference type="EMBL" id="JQ267518">
    <property type="protein sequence ID" value="AFE86137.1"/>
    <property type="molecule type" value="Genomic_DNA"/>
</dbReference>
<evidence type="ECO:0000313" key="2">
    <source>
        <dbReference type="EMBL" id="AFE86137.1"/>
    </source>
</evidence>
<dbReference type="InterPro" id="IPR016177">
    <property type="entry name" value="DNA-bd_dom_sf"/>
</dbReference>
<keyword evidence="3" id="KW-1185">Reference proteome</keyword>
<dbReference type="InterPro" id="IPR003615">
    <property type="entry name" value="HNH_nuc"/>
</dbReference>
<name>A0A0A6Z5B8_9CAUD</name>
<sequence>MEINLMQALIERLEYQPDGRLINKATSDYADKYTNNWGYRRVSWDRGNLGRVREYAHRLVWVMHNGDIPDGMMVDHINLDKSDNRIENLRLVNKSGNAQNVKRKGYWLDKRSGKWRAQIKIDGKTIGLGLHETESLARQVYLNAKRELHEFASETVLK</sequence>
<dbReference type="InterPro" id="IPR044925">
    <property type="entry name" value="His-Me_finger_sf"/>
</dbReference>
<keyword evidence="2" id="KW-0255">Endonuclease</keyword>
<dbReference type="GO" id="GO:0003677">
    <property type="term" value="F:DNA binding"/>
    <property type="evidence" value="ECO:0007669"/>
    <property type="project" value="InterPro"/>
</dbReference>
<keyword evidence="2" id="KW-0540">Nuclease</keyword>
<protein>
    <submittedName>
        <fullName evidence="2">Putative HNH endonuclease</fullName>
    </submittedName>
</protein>
<keyword evidence="2" id="KW-0378">Hydrolase</keyword>
<dbReference type="Proteomes" id="UP000030740">
    <property type="component" value="Segment"/>
</dbReference>
<dbReference type="SUPFAM" id="SSF54171">
    <property type="entry name" value="DNA-binding domain"/>
    <property type="match status" value="1"/>
</dbReference>
<dbReference type="GO" id="GO:0004519">
    <property type="term" value="F:endonuclease activity"/>
    <property type="evidence" value="ECO:0007669"/>
    <property type="project" value="UniProtKB-KW"/>
</dbReference>
<evidence type="ECO:0000259" key="1">
    <source>
        <dbReference type="Pfam" id="PF13392"/>
    </source>
</evidence>
<dbReference type="Pfam" id="PF13392">
    <property type="entry name" value="HNH_3"/>
    <property type="match status" value="1"/>
</dbReference>
<proteinExistence type="predicted"/>
<dbReference type="SUPFAM" id="SSF54060">
    <property type="entry name" value="His-Me finger endonucleases"/>
    <property type="match status" value="1"/>
</dbReference>